<keyword evidence="2" id="KW-1185">Reference proteome</keyword>
<accession>A0ACC8EP17</accession>
<proteinExistence type="predicted"/>
<reference evidence="1 2" key="1">
    <citation type="journal article" date="2016" name="Nat. Commun.">
        <title>Ectomycorrhizal ecology is imprinted in the genome of the dominant symbiotic fungus Cenococcum geophilum.</title>
        <authorList>
            <consortium name="DOE Joint Genome Institute"/>
            <person name="Peter M."/>
            <person name="Kohler A."/>
            <person name="Ohm R.A."/>
            <person name="Kuo A."/>
            <person name="Krutzmann J."/>
            <person name="Morin E."/>
            <person name="Arend M."/>
            <person name="Barry K.W."/>
            <person name="Binder M."/>
            <person name="Choi C."/>
            <person name="Clum A."/>
            <person name="Copeland A."/>
            <person name="Grisel N."/>
            <person name="Haridas S."/>
            <person name="Kipfer T."/>
            <person name="LaButti K."/>
            <person name="Lindquist E."/>
            <person name="Lipzen A."/>
            <person name="Maire R."/>
            <person name="Meier B."/>
            <person name="Mihaltcheva S."/>
            <person name="Molinier V."/>
            <person name="Murat C."/>
            <person name="Poggeler S."/>
            <person name="Quandt C.A."/>
            <person name="Sperisen C."/>
            <person name="Tritt A."/>
            <person name="Tisserant E."/>
            <person name="Crous P.W."/>
            <person name="Henrissat B."/>
            <person name="Nehls U."/>
            <person name="Egli S."/>
            <person name="Spatafora J.W."/>
            <person name="Grigoriev I.V."/>
            <person name="Martin F.M."/>
        </authorList>
    </citation>
    <scope>NUCLEOTIDE SEQUENCE [LARGE SCALE GENOMIC DNA]</scope>
    <source>
        <strain evidence="1 2">1.58</strain>
    </source>
</reference>
<dbReference type="EMBL" id="KV748252">
    <property type="protein sequence ID" value="OCK87953.1"/>
    <property type="molecule type" value="Genomic_DNA"/>
</dbReference>
<dbReference type="Proteomes" id="UP000250078">
    <property type="component" value="Unassembled WGS sequence"/>
</dbReference>
<sequence length="233" mass="24297">MKSSIVASVLAFCALASAAPASRTSRRQNTLQGTAILQFQIAPDTFTSNTEITIGTVIDFDVNPLEVLSIGIATTTDVANPAAIICKALDQSSVVGQFTAKRDAVFSSLQTVTSISCEDTSTAAKPRTITRRTNSNSIPPTSQPEAILQFEIAPDTFTSDFEIVLGTVADTDLQLISATIASVSGAKNQNNVVCMATSNFSSNVAGVFTLATTAVFNNGALEQITSITCAETS</sequence>
<protein>
    <submittedName>
        <fullName evidence="1">Uncharacterized protein</fullName>
    </submittedName>
</protein>
<gene>
    <name evidence="1" type="ORF">K441DRAFT_669872</name>
</gene>
<evidence type="ECO:0000313" key="2">
    <source>
        <dbReference type="Proteomes" id="UP000250078"/>
    </source>
</evidence>
<name>A0ACC8EP17_9PEZI</name>
<evidence type="ECO:0000313" key="1">
    <source>
        <dbReference type="EMBL" id="OCK87953.1"/>
    </source>
</evidence>
<organism evidence="1 2">
    <name type="scientific">Cenococcum geophilum 1.58</name>
    <dbReference type="NCBI Taxonomy" id="794803"/>
    <lineage>
        <taxon>Eukaryota</taxon>
        <taxon>Fungi</taxon>
        <taxon>Dikarya</taxon>
        <taxon>Ascomycota</taxon>
        <taxon>Pezizomycotina</taxon>
        <taxon>Dothideomycetes</taxon>
        <taxon>Pleosporomycetidae</taxon>
        <taxon>Gloniales</taxon>
        <taxon>Gloniaceae</taxon>
        <taxon>Cenococcum</taxon>
    </lineage>
</organism>